<dbReference type="GO" id="GO:0009097">
    <property type="term" value="P:isoleucine biosynthetic process"/>
    <property type="evidence" value="ECO:0007669"/>
    <property type="project" value="TreeGrafter"/>
</dbReference>
<sequence>MYPNNLIVTPPLFSMKTIQMPYSGLAKSLGLAHDVYLKREDQHKYGSHKGRSIPLMIKNHIKSEQNIDTFVISSSGNAALAAITAISQHNKNNPGKEVTLRVFIGKKINELKKKILEQAIDDKRITLVQVERPKQEAFKLGNQEHIVNLRQSTDDSALEGYIELARELEKIPNLKAIFIPTSSGTTAQAIGQTILDMKLPIQIHIIQTTSCHPIAEAFDTAETTDVSIADCVVDQVAHRKQAVIEVIQQTNGSGWIVTNEELNATKTLVKKETNLDISLNSALSVAGLQKAIQHDWMWNGPVACLITGT</sequence>
<dbReference type="GO" id="GO:0006567">
    <property type="term" value="P:L-threonine catabolic process"/>
    <property type="evidence" value="ECO:0007669"/>
    <property type="project" value="TreeGrafter"/>
</dbReference>
<comment type="caution">
    <text evidence="5">The sequence shown here is derived from an EMBL/GenBank/DDBJ whole genome shotgun (WGS) entry which is preliminary data.</text>
</comment>
<evidence type="ECO:0000256" key="2">
    <source>
        <dbReference type="ARBA" id="ARBA00022898"/>
    </source>
</evidence>
<dbReference type="GO" id="GO:0006565">
    <property type="term" value="P:L-serine catabolic process"/>
    <property type="evidence" value="ECO:0007669"/>
    <property type="project" value="TreeGrafter"/>
</dbReference>
<dbReference type="Pfam" id="PF00291">
    <property type="entry name" value="PALP"/>
    <property type="match status" value="1"/>
</dbReference>
<organism evidence="5 6">
    <name type="scientific">Candidatus Magasanikbacteria bacterium CG10_big_fil_rev_8_21_14_0_10_38_6</name>
    <dbReference type="NCBI Taxonomy" id="1974647"/>
    <lineage>
        <taxon>Bacteria</taxon>
        <taxon>Candidatus Magasanikiibacteriota</taxon>
    </lineage>
</organism>
<proteinExistence type="predicted"/>
<dbReference type="Proteomes" id="UP000228528">
    <property type="component" value="Unassembled WGS sequence"/>
</dbReference>
<comment type="cofactor">
    <cofactor evidence="1">
        <name>pyridoxal 5'-phosphate</name>
        <dbReference type="ChEBI" id="CHEBI:597326"/>
    </cofactor>
</comment>
<dbReference type="Gene3D" id="3.40.50.1100">
    <property type="match status" value="2"/>
</dbReference>
<evidence type="ECO:0000259" key="4">
    <source>
        <dbReference type="Pfam" id="PF00291"/>
    </source>
</evidence>
<evidence type="ECO:0000256" key="3">
    <source>
        <dbReference type="ARBA" id="ARBA00023239"/>
    </source>
</evidence>
<dbReference type="InterPro" id="IPR036052">
    <property type="entry name" value="TrpB-like_PALP_sf"/>
</dbReference>
<evidence type="ECO:0000256" key="1">
    <source>
        <dbReference type="ARBA" id="ARBA00001933"/>
    </source>
</evidence>
<dbReference type="AlphaFoldDB" id="A0A2M6P0L9"/>
<reference evidence="6" key="1">
    <citation type="submission" date="2017-09" db="EMBL/GenBank/DDBJ databases">
        <title>Depth-based differentiation of microbial function through sediment-hosted aquifers and enrichment of novel symbionts in the deep terrestrial subsurface.</title>
        <authorList>
            <person name="Probst A.J."/>
            <person name="Ladd B."/>
            <person name="Jarett J.K."/>
            <person name="Geller-Mcgrath D.E."/>
            <person name="Sieber C.M.K."/>
            <person name="Emerson J.B."/>
            <person name="Anantharaman K."/>
            <person name="Thomas B.C."/>
            <person name="Malmstrom R."/>
            <person name="Stieglmeier M."/>
            <person name="Klingl A."/>
            <person name="Woyke T."/>
            <person name="Ryan C.M."/>
            <person name="Banfield J.F."/>
        </authorList>
    </citation>
    <scope>NUCLEOTIDE SEQUENCE [LARGE SCALE GENOMIC DNA]</scope>
</reference>
<dbReference type="InterPro" id="IPR050147">
    <property type="entry name" value="Ser/Thr_Dehydratase"/>
</dbReference>
<accession>A0A2M6P0L9</accession>
<keyword evidence="2" id="KW-0663">Pyridoxal phosphate</keyword>
<feature type="domain" description="Tryptophan synthase beta chain-like PALP" evidence="4">
    <location>
        <begin position="22"/>
        <end position="308"/>
    </location>
</feature>
<evidence type="ECO:0000313" key="5">
    <source>
        <dbReference type="EMBL" id="PIR76940.1"/>
    </source>
</evidence>
<evidence type="ECO:0000313" key="6">
    <source>
        <dbReference type="Proteomes" id="UP000228528"/>
    </source>
</evidence>
<dbReference type="PANTHER" id="PTHR48078">
    <property type="entry name" value="THREONINE DEHYDRATASE, MITOCHONDRIAL-RELATED"/>
    <property type="match status" value="1"/>
</dbReference>
<protein>
    <recommendedName>
        <fullName evidence="4">Tryptophan synthase beta chain-like PALP domain-containing protein</fullName>
    </recommendedName>
</protein>
<dbReference type="GO" id="GO:0003941">
    <property type="term" value="F:L-serine ammonia-lyase activity"/>
    <property type="evidence" value="ECO:0007669"/>
    <property type="project" value="TreeGrafter"/>
</dbReference>
<dbReference type="SUPFAM" id="SSF53686">
    <property type="entry name" value="Tryptophan synthase beta subunit-like PLP-dependent enzymes"/>
    <property type="match status" value="1"/>
</dbReference>
<gene>
    <name evidence="5" type="ORF">COU30_05160</name>
</gene>
<dbReference type="GO" id="GO:0004794">
    <property type="term" value="F:threonine deaminase activity"/>
    <property type="evidence" value="ECO:0007669"/>
    <property type="project" value="TreeGrafter"/>
</dbReference>
<dbReference type="EMBL" id="PFBW01000216">
    <property type="protein sequence ID" value="PIR76940.1"/>
    <property type="molecule type" value="Genomic_DNA"/>
</dbReference>
<dbReference type="PANTHER" id="PTHR48078:SF6">
    <property type="entry name" value="L-THREONINE DEHYDRATASE CATABOLIC TDCB"/>
    <property type="match status" value="1"/>
</dbReference>
<keyword evidence="3" id="KW-0456">Lyase</keyword>
<name>A0A2M6P0L9_9BACT</name>
<dbReference type="InterPro" id="IPR001926">
    <property type="entry name" value="TrpB-like_PALP"/>
</dbReference>